<keyword evidence="6" id="KW-0675">Receptor</keyword>
<protein>
    <submittedName>
        <fullName evidence="6">Outer membrane receptor protein involved in Fe transport</fullName>
    </submittedName>
</protein>
<dbReference type="PANTHER" id="PTHR40980:SF4">
    <property type="entry name" value="TONB-DEPENDENT RECEPTOR-LIKE BETA-BARREL DOMAIN-CONTAINING PROTEIN"/>
    <property type="match status" value="1"/>
</dbReference>
<evidence type="ECO:0000256" key="2">
    <source>
        <dbReference type="ARBA" id="ARBA00023136"/>
    </source>
</evidence>
<dbReference type="InterPro" id="IPR037066">
    <property type="entry name" value="Plug_dom_sf"/>
</dbReference>
<dbReference type="PANTHER" id="PTHR40980">
    <property type="entry name" value="PLUG DOMAIN-CONTAINING PROTEIN"/>
    <property type="match status" value="1"/>
</dbReference>
<dbReference type="InterPro" id="IPR013784">
    <property type="entry name" value="Carb-bd-like_fold"/>
</dbReference>
<evidence type="ECO:0000313" key="7">
    <source>
        <dbReference type="Proteomes" id="UP000249754"/>
    </source>
</evidence>
<dbReference type="GO" id="GO:0030246">
    <property type="term" value="F:carbohydrate binding"/>
    <property type="evidence" value="ECO:0007669"/>
    <property type="project" value="InterPro"/>
</dbReference>
<organism evidence="6 7">
    <name type="scientific">Pedobacter cryoconitis</name>
    <dbReference type="NCBI Taxonomy" id="188932"/>
    <lineage>
        <taxon>Bacteria</taxon>
        <taxon>Pseudomonadati</taxon>
        <taxon>Bacteroidota</taxon>
        <taxon>Sphingobacteriia</taxon>
        <taxon>Sphingobacteriales</taxon>
        <taxon>Sphingobacteriaceae</taxon>
        <taxon>Pedobacter</taxon>
    </lineage>
</organism>
<dbReference type="Proteomes" id="UP000249754">
    <property type="component" value="Unassembled WGS sequence"/>
</dbReference>
<sequence length="815" mass="90594">MKKIITLMFLCFLRITLVNGQTTGEKGQIAGHVADEKHLPVMYGAVSLLSAADSIQVKSAITTEKGEFKFLNLLPGTYFITVEWVGYEKKLNGPFTISAEQQLLNVPQIVILPDTKQLHTVNIIGQKPLIERKSNVLIMNVANSTLAAGSTALEILSKAPGLSIDNEGNISLRGKPGVNVMIDGKLTYLSTTQLTNLLRTTDGNAIQTIELMTNPSAKYDAAGTGGMINIKLKKNTNYGTNGTLTAGGGYGSYYKSNAGVTLNHRSKNINLFGNYNFTGNKEYEDMNINRSTSAFDEKTYFDQQGRDLYLRKNNSYKAGIDYYLGDKNIIGFAMSGYSNHMNADNNINTLIGSRPGVIDSTVTAANLGKIKYTSQTYNLNYKAVLDTSGQELNADLDYSRFNNDNSVTYTNNFYNAAGVIAKAPLIFRNITPTRVKILAAKVDYVYPFNPKMKLETGVKGSYVTTDNDFQSEDFTGNNWVNDPAQSNRFTYKEQVSAAYANFHREFKSTTIQLGLRAELTYSEGNSVTLQNVVKRNYLDLFPNLSIQQSLSKDHEIGFSYSSRINRPDYQSLNPFIYFSDLYTFSKGNPQLKPEYANSFELSYGYKKTTNVTFGYIHTKDVMTTTLLTDTVKKTLLIYEQNLAARSTVSMNINRPVAITGWWNTNNDATLYYSRFSSPDLSGAPFKNGKLTFMMNTTQTFTLNPTMNAELSANYQSAQVFGTYIARPVYGVDLGISKSFADKKATIKLAASDLFNTRKIVVKSAIPLQDYNLSQKQESRIFRLTFSYNFGSSGVKAVRERSNSSEGEQNRVKSGN</sequence>
<comment type="subcellular location">
    <subcellularLocation>
        <location evidence="1">Cell outer membrane</location>
    </subcellularLocation>
</comment>
<dbReference type="Gene3D" id="2.170.130.10">
    <property type="entry name" value="TonB-dependent receptor, plug domain"/>
    <property type="match status" value="1"/>
</dbReference>
<evidence type="ECO:0000313" key="6">
    <source>
        <dbReference type="EMBL" id="RAJ32968.1"/>
    </source>
</evidence>
<dbReference type="OrthoDB" id="606851at2"/>
<name>A0A327SVM0_9SPHI</name>
<keyword evidence="4" id="KW-0732">Signal</keyword>
<feature type="domain" description="Outer membrane protein beta-barrel" evidence="5">
    <location>
        <begin position="385"/>
        <end position="787"/>
    </location>
</feature>
<proteinExistence type="predicted"/>
<accession>A0A327SVM0</accession>
<dbReference type="Pfam" id="PF14905">
    <property type="entry name" value="OMP_b-brl_3"/>
    <property type="match status" value="1"/>
</dbReference>
<dbReference type="InterPro" id="IPR036942">
    <property type="entry name" value="Beta-barrel_TonB_sf"/>
</dbReference>
<feature type="chain" id="PRO_5016386914" evidence="4">
    <location>
        <begin position="21"/>
        <end position="815"/>
    </location>
</feature>
<keyword evidence="3" id="KW-0998">Cell outer membrane</keyword>
<evidence type="ECO:0000256" key="1">
    <source>
        <dbReference type="ARBA" id="ARBA00004442"/>
    </source>
</evidence>
<dbReference type="RefSeq" id="WP_111633215.1">
    <property type="nucleotide sequence ID" value="NZ_QLLR01000005.1"/>
</dbReference>
<comment type="caution">
    <text evidence="6">The sequence shown here is derived from an EMBL/GenBank/DDBJ whole genome shotgun (WGS) entry which is preliminary data.</text>
</comment>
<evidence type="ECO:0000259" key="5">
    <source>
        <dbReference type="Pfam" id="PF14905"/>
    </source>
</evidence>
<gene>
    <name evidence="6" type="ORF">LY11_01658</name>
</gene>
<dbReference type="AlphaFoldDB" id="A0A327SVM0"/>
<dbReference type="SUPFAM" id="SSF56935">
    <property type="entry name" value="Porins"/>
    <property type="match status" value="1"/>
</dbReference>
<dbReference type="Gene3D" id="2.60.40.1120">
    <property type="entry name" value="Carboxypeptidase-like, regulatory domain"/>
    <property type="match status" value="1"/>
</dbReference>
<evidence type="ECO:0000256" key="4">
    <source>
        <dbReference type="SAM" id="SignalP"/>
    </source>
</evidence>
<dbReference type="SUPFAM" id="SSF49452">
    <property type="entry name" value="Starch-binding domain-like"/>
    <property type="match status" value="1"/>
</dbReference>
<feature type="signal peptide" evidence="4">
    <location>
        <begin position="1"/>
        <end position="20"/>
    </location>
</feature>
<evidence type="ECO:0000256" key="3">
    <source>
        <dbReference type="ARBA" id="ARBA00023237"/>
    </source>
</evidence>
<dbReference type="Pfam" id="PF13620">
    <property type="entry name" value="CarboxypepD_reg"/>
    <property type="match status" value="1"/>
</dbReference>
<dbReference type="GO" id="GO:0009279">
    <property type="term" value="C:cell outer membrane"/>
    <property type="evidence" value="ECO:0007669"/>
    <property type="project" value="UniProtKB-SubCell"/>
</dbReference>
<dbReference type="Gene3D" id="2.40.170.20">
    <property type="entry name" value="TonB-dependent receptor, beta-barrel domain"/>
    <property type="match status" value="1"/>
</dbReference>
<dbReference type="EMBL" id="QLLR01000005">
    <property type="protein sequence ID" value="RAJ32968.1"/>
    <property type="molecule type" value="Genomic_DNA"/>
</dbReference>
<reference evidence="6 7" key="1">
    <citation type="submission" date="2018-06" db="EMBL/GenBank/DDBJ databases">
        <title>Genomic Encyclopedia of Archaeal and Bacterial Type Strains, Phase II (KMG-II): from individual species to whole genera.</title>
        <authorList>
            <person name="Goeker M."/>
        </authorList>
    </citation>
    <scope>NUCLEOTIDE SEQUENCE [LARGE SCALE GENOMIC DNA]</scope>
    <source>
        <strain evidence="6 7">DSM 14825</strain>
    </source>
</reference>
<dbReference type="InterPro" id="IPR041700">
    <property type="entry name" value="OMP_b-brl_3"/>
</dbReference>
<keyword evidence="2" id="KW-0472">Membrane</keyword>